<comment type="caution">
    <text evidence="2">The sequence shown here is derived from an EMBL/GenBank/DDBJ whole genome shotgun (WGS) entry which is preliminary data.</text>
</comment>
<evidence type="ECO:0000313" key="2">
    <source>
        <dbReference type="EMBL" id="KAK4175500.1"/>
    </source>
</evidence>
<protein>
    <submittedName>
        <fullName evidence="2">Uncharacterized protein</fullName>
    </submittedName>
</protein>
<dbReference type="EMBL" id="MU866232">
    <property type="protein sequence ID" value="KAK4175500.1"/>
    <property type="molecule type" value="Genomic_DNA"/>
</dbReference>
<evidence type="ECO:0000256" key="1">
    <source>
        <dbReference type="SAM" id="SignalP"/>
    </source>
</evidence>
<proteinExistence type="predicted"/>
<accession>A0AAN6W5C0</accession>
<organism evidence="2 3">
    <name type="scientific">Triangularia setosa</name>
    <dbReference type="NCBI Taxonomy" id="2587417"/>
    <lineage>
        <taxon>Eukaryota</taxon>
        <taxon>Fungi</taxon>
        <taxon>Dikarya</taxon>
        <taxon>Ascomycota</taxon>
        <taxon>Pezizomycotina</taxon>
        <taxon>Sordariomycetes</taxon>
        <taxon>Sordariomycetidae</taxon>
        <taxon>Sordariales</taxon>
        <taxon>Podosporaceae</taxon>
        <taxon>Triangularia</taxon>
    </lineage>
</organism>
<feature type="signal peptide" evidence="1">
    <location>
        <begin position="1"/>
        <end position="25"/>
    </location>
</feature>
<evidence type="ECO:0000313" key="3">
    <source>
        <dbReference type="Proteomes" id="UP001302321"/>
    </source>
</evidence>
<reference evidence="2" key="1">
    <citation type="journal article" date="2023" name="Mol. Phylogenet. Evol.">
        <title>Genome-scale phylogeny and comparative genomics of the fungal order Sordariales.</title>
        <authorList>
            <person name="Hensen N."/>
            <person name="Bonometti L."/>
            <person name="Westerberg I."/>
            <person name="Brannstrom I.O."/>
            <person name="Guillou S."/>
            <person name="Cros-Aarteil S."/>
            <person name="Calhoun S."/>
            <person name="Haridas S."/>
            <person name="Kuo A."/>
            <person name="Mondo S."/>
            <person name="Pangilinan J."/>
            <person name="Riley R."/>
            <person name="LaButti K."/>
            <person name="Andreopoulos B."/>
            <person name="Lipzen A."/>
            <person name="Chen C."/>
            <person name="Yan M."/>
            <person name="Daum C."/>
            <person name="Ng V."/>
            <person name="Clum A."/>
            <person name="Steindorff A."/>
            <person name="Ohm R.A."/>
            <person name="Martin F."/>
            <person name="Silar P."/>
            <person name="Natvig D.O."/>
            <person name="Lalanne C."/>
            <person name="Gautier V."/>
            <person name="Ament-Velasquez S.L."/>
            <person name="Kruys A."/>
            <person name="Hutchinson M.I."/>
            <person name="Powell A.J."/>
            <person name="Barry K."/>
            <person name="Miller A.N."/>
            <person name="Grigoriev I.V."/>
            <person name="Debuchy R."/>
            <person name="Gladieux P."/>
            <person name="Hiltunen Thoren M."/>
            <person name="Johannesson H."/>
        </authorList>
    </citation>
    <scope>NUCLEOTIDE SEQUENCE</scope>
    <source>
        <strain evidence="2">CBS 892.96</strain>
    </source>
</reference>
<keyword evidence="1" id="KW-0732">Signal</keyword>
<keyword evidence="3" id="KW-1185">Reference proteome</keyword>
<reference evidence="2" key="2">
    <citation type="submission" date="2023-05" db="EMBL/GenBank/DDBJ databases">
        <authorList>
            <consortium name="Lawrence Berkeley National Laboratory"/>
            <person name="Steindorff A."/>
            <person name="Hensen N."/>
            <person name="Bonometti L."/>
            <person name="Westerberg I."/>
            <person name="Brannstrom I.O."/>
            <person name="Guillou S."/>
            <person name="Cros-Aarteil S."/>
            <person name="Calhoun S."/>
            <person name="Haridas S."/>
            <person name="Kuo A."/>
            <person name="Mondo S."/>
            <person name="Pangilinan J."/>
            <person name="Riley R."/>
            <person name="Labutti K."/>
            <person name="Andreopoulos B."/>
            <person name="Lipzen A."/>
            <person name="Chen C."/>
            <person name="Yanf M."/>
            <person name="Daum C."/>
            <person name="Ng V."/>
            <person name="Clum A."/>
            <person name="Ohm R."/>
            <person name="Martin F."/>
            <person name="Silar P."/>
            <person name="Natvig D."/>
            <person name="Lalanne C."/>
            <person name="Gautier V."/>
            <person name="Ament-Velasquez S.L."/>
            <person name="Kruys A."/>
            <person name="Hutchinson M.I."/>
            <person name="Powell A.J."/>
            <person name="Barry K."/>
            <person name="Miller A.N."/>
            <person name="Grigoriev I.V."/>
            <person name="Debuchy R."/>
            <person name="Gladieux P."/>
            <person name="Thoren M.H."/>
            <person name="Johannesson H."/>
        </authorList>
    </citation>
    <scope>NUCLEOTIDE SEQUENCE</scope>
    <source>
        <strain evidence="2">CBS 892.96</strain>
    </source>
</reference>
<dbReference type="AlphaFoldDB" id="A0AAN6W5C0"/>
<sequence>MAPITKGGWLLLLQAATTLFSGVSARCNSCKASDELLVLLRAEDVHSEALPFCSSVLGLPVSTVEITATEEVVITVTKATTVTQVVSDISSVTVTISAPVVPTTTAQAATVTVYKKRRRDTAIASYPTWLPSGPEAYPDFRISSACHCLDKSSAIPVSTTTVTHIDPDNAITVTKPATSTVISTLLSTVTATETLAPPAPPAPSSTTITNVMIQVFRKSTGASVGWLYDSNGPAIATDPTIARHYDISIPEFDVDQSGSQARISAIGGDASKAVGFTGPASIKLEDYYGSVSNVGLTSPGTPYVCEGNNCWASDIWAINTQTKAVTWNWIVPNGGNAPAISMWRVGGRLYPVGNLALFQQAVGSVSAASRYEIEFRYVKQAEAAPAKL</sequence>
<dbReference type="Proteomes" id="UP001302321">
    <property type="component" value="Unassembled WGS sequence"/>
</dbReference>
<gene>
    <name evidence="2" type="ORF">QBC36DRAFT_241031</name>
</gene>
<name>A0AAN6W5C0_9PEZI</name>
<feature type="chain" id="PRO_5042897124" evidence="1">
    <location>
        <begin position="26"/>
        <end position="388"/>
    </location>
</feature>